<dbReference type="InterPro" id="IPR003654">
    <property type="entry name" value="OAR_dom"/>
</dbReference>
<dbReference type="Proteomes" id="UP001066276">
    <property type="component" value="Chromosome 2_1"/>
</dbReference>
<organism evidence="3 4">
    <name type="scientific">Pleurodeles waltl</name>
    <name type="common">Iberian ribbed newt</name>
    <dbReference type="NCBI Taxonomy" id="8319"/>
    <lineage>
        <taxon>Eukaryota</taxon>
        <taxon>Metazoa</taxon>
        <taxon>Chordata</taxon>
        <taxon>Craniata</taxon>
        <taxon>Vertebrata</taxon>
        <taxon>Euteleostomi</taxon>
        <taxon>Amphibia</taxon>
        <taxon>Batrachia</taxon>
        <taxon>Caudata</taxon>
        <taxon>Salamandroidea</taxon>
        <taxon>Salamandridae</taxon>
        <taxon>Pleurodelinae</taxon>
        <taxon>Pleurodeles</taxon>
    </lineage>
</organism>
<dbReference type="PROSITE" id="PS50803">
    <property type="entry name" value="OAR"/>
    <property type="match status" value="1"/>
</dbReference>
<evidence type="ECO:0000313" key="3">
    <source>
        <dbReference type="EMBL" id="KAJ1197888.1"/>
    </source>
</evidence>
<comment type="subcellular location">
    <subcellularLocation>
        <location evidence="1">Nucleus</location>
    </subcellularLocation>
</comment>
<gene>
    <name evidence="3" type="ORF">NDU88_001733</name>
</gene>
<dbReference type="EMBL" id="JANPWB010000003">
    <property type="protein sequence ID" value="KAJ1197888.1"/>
    <property type="molecule type" value="Genomic_DNA"/>
</dbReference>
<name>A0AAV7VCK2_PLEWA</name>
<protein>
    <recommendedName>
        <fullName evidence="2">OAR domain-containing protein</fullName>
    </recommendedName>
</protein>
<sequence>MSAIAMPSFTHGLTPATVGSFGINNLTWTSLFRNPILSPYFGRFLNALNPLVATASASGPPPEQVPIAFSDPAAVERKTSSIAALRLKAKEHSAQIPQLKLMSSPTDTKKEHS</sequence>
<evidence type="ECO:0000313" key="4">
    <source>
        <dbReference type="Proteomes" id="UP001066276"/>
    </source>
</evidence>
<evidence type="ECO:0000259" key="2">
    <source>
        <dbReference type="PROSITE" id="PS50803"/>
    </source>
</evidence>
<feature type="domain" description="OAR" evidence="2">
    <location>
        <begin position="80"/>
        <end position="93"/>
    </location>
</feature>
<dbReference type="GO" id="GO:0005634">
    <property type="term" value="C:nucleus"/>
    <property type="evidence" value="ECO:0007669"/>
    <property type="project" value="UniProtKB-SubCell"/>
</dbReference>
<evidence type="ECO:0000256" key="1">
    <source>
        <dbReference type="ARBA" id="ARBA00004123"/>
    </source>
</evidence>
<reference evidence="3" key="1">
    <citation type="journal article" date="2022" name="bioRxiv">
        <title>Sequencing and chromosome-scale assembly of the giantPleurodeles waltlgenome.</title>
        <authorList>
            <person name="Brown T."/>
            <person name="Elewa A."/>
            <person name="Iarovenko S."/>
            <person name="Subramanian E."/>
            <person name="Araus A.J."/>
            <person name="Petzold A."/>
            <person name="Susuki M."/>
            <person name="Suzuki K.-i.T."/>
            <person name="Hayashi T."/>
            <person name="Toyoda A."/>
            <person name="Oliveira C."/>
            <person name="Osipova E."/>
            <person name="Leigh N.D."/>
            <person name="Simon A."/>
            <person name="Yun M.H."/>
        </authorList>
    </citation>
    <scope>NUCLEOTIDE SEQUENCE</scope>
    <source>
        <strain evidence="3">20211129_DDA</strain>
        <tissue evidence="3">Liver</tissue>
    </source>
</reference>
<dbReference type="Pfam" id="PF03826">
    <property type="entry name" value="OAR"/>
    <property type="match status" value="1"/>
</dbReference>
<dbReference type="AlphaFoldDB" id="A0AAV7VCK2"/>
<proteinExistence type="predicted"/>
<keyword evidence="4" id="KW-1185">Reference proteome</keyword>
<accession>A0AAV7VCK2</accession>
<comment type="caution">
    <text evidence="3">The sequence shown here is derived from an EMBL/GenBank/DDBJ whole genome shotgun (WGS) entry which is preliminary data.</text>
</comment>